<name>V5B5H2_TRYCR</name>
<proteinExistence type="predicted"/>
<organism evidence="2 3">
    <name type="scientific">Trypanosoma cruzi Dm28c</name>
    <dbReference type="NCBI Taxonomy" id="1416333"/>
    <lineage>
        <taxon>Eukaryota</taxon>
        <taxon>Discoba</taxon>
        <taxon>Euglenozoa</taxon>
        <taxon>Kinetoplastea</taxon>
        <taxon>Metakinetoplastina</taxon>
        <taxon>Trypanosomatida</taxon>
        <taxon>Trypanosomatidae</taxon>
        <taxon>Trypanosoma</taxon>
        <taxon>Schizotrypanum</taxon>
    </lineage>
</organism>
<feature type="compositionally biased region" description="Gly residues" evidence="1">
    <location>
        <begin position="1"/>
        <end position="10"/>
    </location>
</feature>
<dbReference type="AlphaFoldDB" id="V5B5H2"/>
<evidence type="ECO:0000313" key="2">
    <source>
        <dbReference type="EMBL" id="ESS61232.1"/>
    </source>
</evidence>
<protein>
    <submittedName>
        <fullName evidence="2">Uncharacterized protein</fullName>
    </submittedName>
</protein>
<reference evidence="2 3" key="1">
    <citation type="journal article" date="2014" name="Genome Announc.">
        <title>Trypanosoma cruzi Clone Dm28c Draft Genome Sequence.</title>
        <authorList>
            <person name="Grisard E.C."/>
            <person name="Teixeira S.M."/>
            <person name="de Almeida L.G."/>
            <person name="Stoco P.H."/>
            <person name="Gerber A.L."/>
            <person name="Talavera-Lopez C."/>
            <person name="Lima O.C."/>
            <person name="Andersson B."/>
            <person name="de Vasconcelos A.T."/>
        </authorList>
    </citation>
    <scope>NUCLEOTIDE SEQUENCE [LARGE SCALE GENOMIC DNA]</scope>
    <source>
        <strain evidence="2 3">Dm28c</strain>
    </source>
</reference>
<dbReference type="Proteomes" id="UP000017861">
    <property type="component" value="Unassembled WGS sequence"/>
</dbReference>
<sequence>MPRGITGLGSRGHQAALHGPPAAWRSHRGGHDCAPPACGQLQLGAGCRCNTLGLLHSVRPDTCGNFTAAARTVPRCISNHVVTAARDDSQTPRCKHSTQLHAGQGQHVSVVAACLSRDAVLRPRSVGWQMVIRVHVNGWTSSGRHTVRVAQSRRGTRRGGRCSTLPVPGRRKTEIPCRLGWRRGPLLPPLKASNRHAAHGVNSGHPQWALQSQSDEWCSQGVKRGQLTMEGCRVAPGT</sequence>
<gene>
    <name evidence="2" type="ORF">TCDM_11189</name>
</gene>
<accession>V5B5H2</accession>
<evidence type="ECO:0000256" key="1">
    <source>
        <dbReference type="SAM" id="MobiDB-lite"/>
    </source>
</evidence>
<dbReference type="VEuPathDB" id="TriTrypDB:TCDM_11189"/>
<evidence type="ECO:0000313" key="3">
    <source>
        <dbReference type="Proteomes" id="UP000017861"/>
    </source>
</evidence>
<comment type="caution">
    <text evidence="2">The sequence shown here is derived from an EMBL/GenBank/DDBJ whole genome shotgun (WGS) entry which is preliminary data.</text>
</comment>
<dbReference type="EMBL" id="AYLP01000319">
    <property type="protein sequence ID" value="ESS61232.1"/>
    <property type="molecule type" value="Genomic_DNA"/>
</dbReference>
<feature type="region of interest" description="Disordered" evidence="1">
    <location>
        <begin position="1"/>
        <end position="23"/>
    </location>
</feature>